<organism evidence="1 2">
    <name type="scientific">Flavobacterium qiangtangense</name>
    <dbReference type="NCBI Taxonomy" id="1442595"/>
    <lineage>
        <taxon>Bacteria</taxon>
        <taxon>Pseudomonadati</taxon>
        <taxon>Bacteroidota</taxon>
        <taxon>Flavobacteriia</taxon>
        <taxon>Flavobacteriales</taxon>
        <taxon>Flavobacteriaceae</taxon>
        <taxon>Flavobacterium</taxon>
    </lineage>
</organism>
<sequence length="130" mass="15746">MLPQLSPQQVTNSSIDYEFVSQVFVRFFKIMLRSDKKIKMIYSDYSNKHSLGNNFYVLNFRFRNAIWYKINNQRTEKRQFIFSENESPENIEIIVYGFFRKKSFKMNLAKSLSEEKVFEKFDKVESQYSL</sequence>
<proteinExistence type="predicted"/>
<evidence type="ECO:0008006" key="3">
    <source>
        <dbReference type="Google" id="ProtNLM"/>
    </source>
</evidence>
<protein>
    <recommendedName>
        <fullName evidence="3">WYL domain-containing protein</fullName>
    </recommendedName>
</protein>
<dbReference type="RefSeq" id="WP_379791461.1">
    <property type="nucleotide sequence ID" value="NZ_JBHSQB010000007.1"/>
</dbReference>
<accession>A0ABW1PMW8</accession>
<reference evidence="2" key="1">
    <citation type="journal article" date="2019" name="Int. J. Syst. Evol. Microbiol.">
        <title>The Global Catalogue of Microorganisms (GCM) 10K type strain sequencing project: providing services to taxonomists for standard genome sequencing and annotation.</title>
        <authorList>
            <consortium name="The Broad Institute Genomics Platform"/>
            <consortium name="The Broad Institute Genome Sequencing Center for Infectious Disease"/>
            <person name="Wu L."/>
            <person name="Ma J."/>
        </authorList>
    </citation>
    <scope>NUCLEOTIDE SEQUENCE [LARGE SCALE GENOMIC DNA]</scope>
    <source>
        <strain evidence="2">CCUG 49679</strain>
    </source>
</reference>
<evidence type="ECO:0000313" key="1">
    <source>
        <dbReference type="EMBL" id="MFC6096604.1"/>
    </source>
</evidence>
<evidence type="ECO:0000313" key="2">
    <source>
        <dbReference type="Proteomes" id="UP001596287"/>
    </source>
</evidence>
<name>A0ABW1PMW8_9FLAO</name>
<keyword evidence="2" id="KW-1185">Reference proteome</keyword>
<dbReference type="EMBL" id="JBHSQB010000007">
    <property type="protein sequence ID" value="MFC6096604.1"/>
    <property type="molecule type" value="Genomic_DNA"/>
</dbReference>
<gene>
    <name evidence="1" type="ORF">ACFPVY_08090</name>
</gene>
<comment type="caution">
    <text evidence="1">The sequence shown here is derived from an EMBL/GenBank/DDBJ whole genome shotgun (WGS) entry which is preliminary data.</text>
</comment>
<dbReference type="Proteomes" id="UP001596287">
    <property type="component" value="Unassembled WGS sequence"/>
</dbReference>